<gene>
    <name evidence="2" type="ORF">NE398_16295</name>
</gene>
<dbReference type="EMBL" id="JAMRYU010000018">
    <property type="protein sequence ID" value="MDC4241697.1"/>
    <property type="molecule type" value="Genomic_DNA"/>
</dbReference>
<dbReference type="AlphaFoldDB" id="A0A9X3XRE9"/>
<evidence type="ECO:0000313" key="3">
    <source>
        <dbReference type="Proteomes" id="UP001141183"/>
    </source>
</evidence>
<sequence length="191" mass="21018">MKLLKKISIIMTLVLSITAFYGCKSKEPSPSDTVKTYFDEIKGADEATISTLLSNVEETDTNSSKKMITEIQKLTYTINSESIDGEKATVNVKVNGPDMAAVIATSIQEMFTSVLSQAFSGTEMTEAEQNKLYDDIMVKALDGVIFTDRTGDITLEKSENGWEITSDNEITKLIMNIDPTTFDPDNTDIAN</sequence>
<feature type="chain" id="PRO_5040946517" description="DUF5105 domain-containing protein" evidence="1">
    <location>
        <begin position="22"/>
        <end position="191"/>
    </location>
</feature>
<accession>A0A9X3XRE9</accession>
<dbReference type="PROSITE" id="PS51257">
    <property type="entry name" value="PROKAR_LIPOPROTEIN"/>
    <property type="match status" value="1"/>
</dbReference>
<proteinExistence type="predicted"/>
<evidence type="ECO:0008006" key="4">
    <source>
        <dbReference type="Google" id="ProtNLM"/>
    </source>
</evidence>
<organism evidence="2 3">
    <name type="scientific">Clostridium tertium</name>
    <dbReference type="NCBI Taxonomy" id="1559"/>
    <lineage>
        <taxon>Bacteria</taxon>
        <taxon>Bacillati</taxon>
        <taxon>Bacillota</taxon>
        <taxon>Clostridia</taxon>
        <taxon>Eubacteriales</taxon>
        <taxon>Clostridiaceae</taxon>
        <taxon>Clostridium</taxon>
    </lineage>
</organism>
<feature type="signal peptide" evidence="1">
    <location>
        <begin position="1"/>
        <end position="21"/>
    </location>
</feature>
<dbReference type="RefSeq" id="WP_008678800.1">
    <property type="nucleotide sequence ID" value="NZ_CABKOG010000003.1"/>
</dbReference>
<comment type="caution">
    <text evidence="2">The sequence shown here is derived from an EMBL/GenBank/DDBJ whole genome shotgun (WGS) entry which is preliminary data.</text>
</comment>
<dbReference type="Proteomes" id="UP001141183">
    <property type="component" value="Unassembled WGS sequence"/>
</dbReference>
<evidence type="ECO:0000313" key="2">
    <source>
        <dbReference type="EMBL" id="MDC4241697.1"/>
    </source>
</evidence>
<reference evidence="2" key="1">
    <citation type="submission" date="2022-05" db="EMBL/GenBank/DDBJ databases">
        <title>Draft genome sequence of Clostridium tertium strain CP3 isolated from Peru.</title>
        <authorList>
            <person name="Hurtado R."/>
            <person name="Lima L."/>
            <person name="Sousa T."/>
            <person name="Jaiswal A.K."/>
            <person name="Tiwari S."/>
            <person name="Maturrano L."/>
            <person name="Brenig B."/>
            <person name="Azevedo V."/>
        </authorList>
    </citation>
    <scope>NUCLEOTIDE SEQUENCE</scope>
    <source>
        <strain evidence="2">CP3</strain>
    </source>
</reference>
<keyword evidence="1" id="KW-0732">Signal</keyword>
<keyword evidence="3" id="KW-1185">Reference proteome</keyword>
<evidence type="ECO:0000256" key="1">
    <source>
        <dbReference type="SAM" id="SignalP"/>
    </source>
</evidence>
<protein>
    <recommendedName>
        <fullName evidence="4">DUF5105 domain-containing protein</fullName>
    </recommendedName>
</protein>
<name>A0A9X3XRE9_9CLOT</name>